<protein>
    <submittedName>
        <fullName evidence="3">Pentapeptide repeat-containing protein</fullName>
    </submittedName>
</protein>
<proteinExistence type="predicted"/>
<dbReference type="RefSeq" id="WP_346127387.1">
    <property type="nucleotide sequence ID" value="NZ_BAAAXC010000015.1"/>
</dbReference>
<dbReference type="PANTHER" id="PTHR47485">
    <property type="entry name" value="THYLAKOID LUMENAL 17.4 KDA PROTEIN, CHLOROPLASTIC"/>
    <property type="match status" value="1"/>
</dbReference>
<name>A0ABV5PW40_9ACTN</name>
<keyword evidence="1" id="KW-0677">Repeat</keyword>
<dbReference type="Proteomes" id="UP001589646">
    <property type="component" value="Unassembled WGS sequence"/>
</dbReference>
<accession>A0ABV5PW40</accession>
<gene>
    <name evidence="3" type="ORF">ACFFRN_12565</name>
</gene>
<evidence type="ECO:0000313" key="3">
    <source>
        <dbReference type="EMBL" id="MFB9527447.1"/>
    </source>
</evidence>
<dbReference type="Gene3D" id="2.160.20.80">
    <property type="entry name" value="E3 ubiquitin-protein ligase SopA"/>
    <property type="match status" value="2"/>
</dbReference>
<dbReference type="Pfam" id="PF00805">
    <property type="entry name" value="Pentapeptide"/>
    <property type="match status" value="3"/>
</dbReference>
<keyword evidence="2" id="KW-1133">Transmembrane helix</keyword>
<keyword evidence="2" id="KW-0812">Transmembrane</keyword>
<dbReference type="PANTHER" id="PTHR47485:SF1">
    <property type="entry name" value="THYLAKOID LUMENAL 17.4 KDA PROTEIN, CHLOROPLASTIC"/>
    <property type="match status" value="1"/>
</dbReference>
<organism evidence="3 4">
    <name type="scientific">Nonomuraea roseola</name>
    <dbReference type="NCBI Taxonomy" id="46179"/>
    <lineage>
        <taxon>Bacteria</taxon>
        <taxon>Bacillati</taxon>
        <taxon>Actinomycetota</taxon>
        <taxon>Actinomycetes</taxon>
        <taxon>Streptosporangiales</taxon>
        <taxon>Streptosporangiaceae</taxon>
        <taxon>Nonomuraea</taxon>
    </lineage>
</organism>
<keyword evidence="4" id="KW-1185">Reference proteome</keyword>
<dbReference type="SUPFAM" id="SSF141571">
    <property type="entry name" value="Pentapeptide repeat-like"/>
    <property type="match status" value="2"/>
</dbReference>
<keyword evidence="2" id="KW-0472">Membrane</keyword>
<dbReference type="EMBL" id="JBHMCE010000004">
    <property type="protein sequence ID" value="MFB9527447.1"/>
    <property type="molecule type" value="Genomic_DNA"/>
</dbReference>
<dbReference type="InterPro" id="IPR001646">
    <property type="entry name" value="5peptide_repeat"/>
</dbReference>
<sequence>MIAIASVALVVVVALFGPQLVLGAVSGLSSAEQAKFQNEVRGTLVSATAATLFLLTAFFGYLQVRLAQASQSIDLHAKAVAQFNSELADTRVAGLLWLRKAWEQNAIDPEELGPLLEAFIGRQTAAAGGAGALDGTALPLAVRSRDVHEALALFAAIRPLRNWSAITKIVEHEIMVEPQRRPVFQNTDLRGVDLRQANVQLWDLQQSNLASGNLARANLMAANLSGADLSFAQVAFGHFGQSFLILAKLDGVNLMNTNFTMAVLSGASLRKADLRGAGFAGAYLERLTLTPDWTDEQLLDLDPRSIEYSRRQVNQTISLLAHHGFFSSSLIARGPTYPPCDLRGADLRDADLSGAALLEANLLGAKANGGTLWPADYDPEAAGVIFE</sequence>
<reference evidence="3 4" key="1">
    <citation type="submission" date="2024-09" db="EMBL/GenBank/DDBJ databases">
        <authorList>
            <person name="Sun Q."/>
            <person name="Mori K."/>
        </authorList>
    </citation>
    <scope>NUCLEOTIDE SEQUENCE [LARGE SCALE GENOMIC DNA]</scope>
    <source>
        <strain evidence="3 4">JCM 3323</strain>
    </source>
</reference>
<feature type="transmembrane region" description="Helical" evidence="2">
    <location>
        <begin position="42"/>
        <end position="62"/>
    </location>
</feature>
<comment type="caution">
    <text evidence="3">The sequence shown here is derived from an EMBL/GenBank/DDBJ whole genome shotgun (WGS) entry which is preliminary data.</text>
</comment>
<evidence type="ECO:0000313" key="4">
    <source>
        <dbReference type="Proteomes" id="UP001589646"/>
    </source>
</evidence>
<evidence type="ECO:0000256" key="1">
    <source>
        <dbReference type="ARBA" id="ARBA00022737"/>
    </source>
</evidence>
<evidence type="ECO:0000256" key="2">
    <source>
        <dbReference type="SAM" id="Phobius"/>
    </source>
</evidence>